<evidence type="ECO:0000313" key="1">
    <source>
        <dbReference type="EMBL" id="KAA8493325.1"/>
    </source>
</evidence>
<dbReference type="EMBL" id="VRMN01000007">
    <property type="protein sequence ID" value="KAA8493325.1"/>
    <property type="molecule type" value="Genomic_DNA"/>
</dbReference>
<evidence type="ECO:0000313" key="2">
    <source>
        <dbReference type="Proteomes" id="UP000324585"/>
    </source>
</evidence>
<accession>A0A5J4YQ41</accession>
<dbReference type="AlphaFoldDB" id="A0A5J4YQ41"/>
<reference evidence="2" key="1">
    <citation type="journal article" date="2019" name="Nat. Commun.">
        <title>Expansion of phycobilisome linker gene families in mesophilic red algae.</title>
        <authorList>
            <person name="Lee J."/>
            <person name="Kim D."/>
            <person name="Bhattacharya D."/>
            <person name="Yoon H.S."/>
        </authorList>
    </citation>
    <scope>NUCLEOTIDE SEQUENCE [LARGE SCALE GENOMIC DNA]</scope>
    <source>
        <strain evidence="2">CCMP 1328</strain>
    </source>
</reference>
<keyword evidence="2" id="KW-1185">Reference proteome</keyword>
<gene>
    <name evidence="1" type="ORF">FVE85_8770</name>
</gene>
<comment type="caution">
    <text evidence="1">The sequence shown here is derived from an EMBL/GenBank/DDBJ whole genome shotgun (WGS) entry which is preliminary data.</text>
</comment>
<organism evidence="1 2">
    <name type="scientific">Porphyridium purpureum</name>
    <name type="common">Red alga</name>
    <name type="synonym">Porphyridium cruentum</name>
    <dbReference type="NCBI Taxonomy" id="35688"/>
    <lineage>
        <taxon>Eukaryota</taxon>
        <taxon>Rhodophyta</taxon>
        <taxon>Bangiophyceae</taxon>
        <taxon>Porphyridiales</taxon>
        <taxon>Porphyridiaceae</taxon>
        <taxon>Porphyridium</taxon>
    </lineage>
</organism>
<name>A0A5J4YQ41_PORPP</name>
<dbReference type="Proteomes" id="UP000324585">
    <property type="component" value="Unassembled WGS sequence"/>
</dbReference>
<protein>
    <submittedName>
        <fullName evidence="1">Uncharacterized protein</fullName>
    </submittedName>
</protein>
<sequence>MLWLSEGELSPNELVCTQNMQSTIVRWKLRNATVLSTLGPWTSYRQRRLAVCVNDRLIMSNYPGDDDQALLRKPIASLGQVGKVHTELDTGNCKQIV</sequence>
<proteinExistence type="predicted"/>